<dbReference type="AlphaFoldDB" id="C5RC25"/>
<keyword evidence="5 6" id="KW-0326">Glycosidase</keyword>
<dbReference type="InterPro" id="IPR017853">
    <property type="entry name" value="GH"/>
</dbReference>
<dbReference type="HOGENOM" id="CLU_009640_2_1_9"/>
<gene>
    <name evidence="10" type="primary">agaR</name>
    <name evidence="10" type="ORF">HMPREF0877_1521</name>
</gene>
<feature type="active site" description="Nucleophile" evidence="7">
    <location>
        <position position="491"/>
    </location>
</feature>
<keyword evidence="4 6" id="KW-0378">Hydrolase</keyword>
<dbReference type="PANTHER" id="PTHR43053:SF3">
    <property type="entry name" value="ALPHA-GALACTOSIDASE C-RELATED"/>
    <property type="match status" value="1"/>
</dbReference>
<dbReference type="STRING" id="585506.HMPREF0877_1521"/>
<dbReference type="InterPro" id="IPR031704">
    <property type="entry name" value="Glyco_hydro_36_N"/>
</dbReference>
<evidence type="ECO:0000313" key="11">
    <source>
        <dbReference type="Proteomes" id="UP000004528"/>
    </source>
</evidence>
<keyword evidence="11" id="KW-1185">Reference proteome</keyword>
<dbReference type="eggNOG" id="COG3345">
    <property type="taxonomic scope" value="Bacteria"/>
</dbReference>
<dbReference type="PIRSF" id="PIRSF005536">
    <property type="entry name" value="Agal"/>
    <property type="match status" value="1"/>
</dbReference>
<evidence type="ECO:0000256" key="2">
    <source>
        <dbReference type="ARBA" id="ARBA00006202"/>
    </source>
</evidence>
<dbReference type="EC" id="3.2.1.22" evidence="3 6"/>
<dbReference type="InterPro" id="IPR013785">
    <property type="entry name" value="Aldolase_TIM"/>
</dbReference>
<evidence type="ECO:0000313" key="10">
    <source>
        <dbReference type="EMBL" id="EER74242.1"/>
    </source>
</evidence>
<dbReference type="InterPro" id="IPR013780">
    <property type="entry name" value="Glyco_hydro_b"/>
</dbReference>
<dbReference type="GO" id="GO:0004557">
    <property type="term" value="F:alpha-galactosidase activity"/>
    <property type="evidence" value="ECO:0007669"/>
    <property type="project" value="UniProtKB-UniRule"/>
</dbReference>
<dbReference type="GO" id="GO:0016052">
    <property type="term" value="P:carbohydrate catabolic process"/>
    <property type="evidence" value="ECO:0007669"/>
    <property type="project" value="InterPro"/>
</dbReference>
<dbReference type="PRINTS" id="PR00743">
    <property type="entry name" value="GLHYDRLASE36"/>
</dbReference>
<sequence>MEGYMEKAVITFDNTQRTFHLRNETISYLMSIEEGEILSHLYFGKRVTGYHGSRHYPRYERGLSPNLAGRPGEVDRFYSKDVLPQEFAGNQTGDFRSPAIIIKSADGALATDFRYDSYEIFSGKPELEGLPQTYVKQDDEAQTLAIKLKDKTLKASVVLYYTIYADRSVITRSTRVFNESEYSFSIEKVASLQLDMPKQAMEVISFPGSQFHERQVERAPLRQGITEFSSRRGASSHHMNPFVVAVDPNTTEQTGEAIGVQLVYSGNHQFTFEKDYIDQVRLVTGINEDGFSWQLAPEKSFQSPEAILVYSDKGLNGMSQTYHHLLRERVARGNHQYQDRPIVINNWEATYFDFSAKKIEAILDEAAPLGIEMFVLDDGWFGQRDDDRRSLGDWYEYTSKLASGGGLRGLAEKVHAKNMAFGLWFEPEMISENSDLYRQHPDYAIHIPNRPMSLSRDQYVLDFSRPEVVENIYEQMTAILDRVPIDYIKWDMNRHMTEVYSTVLNSEQQGEVAHRYILGVYDLVDRLAKRYPDILFEGCSSGGGRFDAGMLYYFPQTWTSDSTDAAERIRIQYGTTFGYPVSSMTAHVAAVPNPQTQRITSLETRGDVASSGVFGYELDVQQMSAEEKELVKQQVAFYKEHRHLIQYGDFYRLKDPFLSNEAAWEFVSPNGNDVLVYHFRLLASSQQNFTITKLVGLIPEGIYVDQETGEKFSGDELMNIGRYDDPTQAGDFTAQVRTYFLED</sequence>
<proteinExistence type="inferred from homology"/>
<reference evidence="10 11" key="1">
    <citation type="submission" date="2009-04" db="EMBL/GenBank/DDBJ databases">
        <authorList>
            <person name="Qin X."/>
            <person name="Bachman B."/>
            <person name="Battles P."/>
            <person name="Bell A."/>
            <person name="Bess C."/>
            <person name="Bickham C."/>
            <person name="Chaboub L."/>
            <person name="Chen D."/>
            <person name="Coyle M."/>
            <person name="Deiros D.R."/>
            <person name="Dinh H."/>
            <person name="Forbes L."/>
            <person name="Fowler G."/>
            <person name="Francisco L."/>
            <person name="Fu Q."/>
            <person name="Gubbala S."/>
            <person name="Hale W."/>
            <person name="Han Y."/>
            <person name="Hemphill L."/>
            <person name="Highlander S.K."/>
            <person name="Hirani K."/>
            <person name="Hogues M."/>
            <person name="Jackson L."/>
            <person name="Jakkamsetti A."/>
            <person name="Javaid M."/>
            <person name="Jiang H."/>
            <person name="Korchina V."/>
            <person name="Kovar C."/>
            <person name="Lara F."/>
            <person name="Lee S."/>
            <person name="Mata R."/>
            <person name="Mathew T."/>
            <person name="Moen C."/>
            <person name="Morales K."/>
            <person name="Munidasa M."/>
            <person name="Nazareth L."/>
            <person name="Ngo R."/>
            <person name="Nguyen L."/>
            <person name="Okwuonu G."/>
            <person name="Ongeri F."/>
            <person name="Patil S."/>
            <person name="Petrosino J."/>
            <person name="Pham C."/>
            <person name="Pham P."/>
            <person name="Pu L.-L."/>
            <person name="Puazo M."/>
            <person name="Raj R."/>
            <person name="Reid J."/>
            <person name="Rouhana J."/>
            <person name="Saada N."/>
            <person name="Shang Y."/>
            <person name="Simmons D."/>
            <person name="Thornton R."/>
            <person name="Warren J."/>
            <person name="Weissenberger G."/>
            <person name="Zhang J."/>
            <person name="Zhang L."/>
            <person name="Zhou C."/>
            <person name="Zhu D."/>
            <person name="Muzny D."/>
            <person name="Worley K."/>
            <person name="Gibbs R."/>
        </authorList>
    </citation>
    <scope>NUCLEOTIDE SEQUENCE [LARGE SCALE GENOMIC DNA]</scope>
    <source>
        <strain evidence="10 11">ATCC 33313</strain>
    </source>
</reference>
<name>C5RC25_WEIPA</name>
<accession>C5RC25</accession>
<comment type="catalytic activity">
    <reaction evidence="1 6">
        <text>Hydrolysis of terminal, non-reducing alpha-D-galactose residues in alpha-D-galactosides, including galactose oligosaccharides, galactomannans and galactolipids.</text>
        <dbReference type="EC" id="3.2.1.22"/>
    </reaction>
</comment>
<dbReference type="Gene3D" id="2.70.98.60">
    <property type="entry name" value="alpha-galactosidase from lactobacil brevis"/>
    <property type="match status" value="1"/>
</dbReference>
<comment type="similarity">
    <text evidence="2">Belongs to the glycosyl hydrolase 36 family.</text>
</comment>
<dbReference type="InterPro" id="IPR002252">
    <property type="entry name" value="Glyco_hydro_36"/>
</dbReference>
<feature type="domain" description="Glycosyl hydrolase family 36 C-terminal" evidence="8">
    <location>
        <begin position="661"/>
        <end position="736"/>
    </location>
</feature>
<evidence type="ECO:0000256" key="7">
    <source>
        <dbReference type="PIRSR" id="PIRSR005536-1"/>
    </source>
</evidence>
<organism evidence="10 11">
    <name type="scientific">Weissella paramesenteroides ATCC 33313</name>
    <dbReference type="NCBI Taxonomy" id="585506"/>
    <lineage>
        <taxon>Bacteria</taxon>
        <taxon>Bacillati</taxon>
        <taxon>Bacillota</taxon>
        <taxon>Bacilli</taxon>
        <taxon>Lactobacillales</taxon>
        <taxon>Lactobacillaceae</taxon>
        <taxon>Weissella</taxon>
    </lineage>
</organism>
<evidence type="ECO:0000256" key="1">
    <source>
        <dbReference type="ARBA" id="ARBA00001255"/>
    </source>
</evidence>
<dbReference type="InterPro" id="IPR031705">
    <property type="entry name" value="Glyco_hydro_36_C"/>
</dbReference>
<comment type="caution">
    <text evidence="10">The sequence shown here is derived from an EMBL/GenBank/DDBJ whole genome shotgun (WGS) entry which is preliminary data.</text>
</comment>
<evidence type="ECO:0000256" key="5">
    <source>
        <dbReference type="ARBA" id="ARBA00023295"/>
    </source>
</evidence>
<dbReference type="InterPro" id="IPR038417">
    <property type="entry name" value="Alpga-gal_N_sf"/>
</dbReference>
<dbReference type="InterPro" id="IPR050985">
    <property type="entry name" value="Alpha-glycosidase_related"/>
</dbReference>
<evidence type="ECO:0000256" key="4">
    <source>
        <dbReference type="ARBA" id="ARBA00022801"/>
    </source>
</evidence>
<dbReference type="Pfam" id="PF16874">
    <property type="entry name" value="Glyco_hydro_36C"/>
    <property type="match status" value="1"/>
</dbReference>
<feature type="domain" description="Glycosyl hydrolase family 36 N-terminal" evidence="9">
    <location>
        <begin position="38"/>
        <end position="296"/>
    </location>
</feature>
<dbReference type="SUPFAM" id="SSF51445">
    <property type="entry name" value="(Trans)glycosidases"/>
    <property type="match status" value="1"/>
</dbReference>
<dbReference type="Proteomes" id="UP000004528">
    <property type="component" value="Unassembled WGS sequence"/>
</dbReference>
<evidence type="ECO:0000259" key="9">
    <source>
        <dbReference type="Pfam" id="PF16875"/>
    </source>
</evidence>
<dbReference type="Gene3D" id="2.60.40.1180">
    <property type="entry name" value="Golgi alpha-mannosidase II"/>
    <property type="match status" value="1"/>
</dbReference>
<protein>
    <recommendedName>
        <fullName evidence="3 6">Alpha-galactosidase</fullName>
        <ecNumber evidence="3 6">3.2.1.22</ecNumber>
    </recommendedName>
</protein>
<dbReference type="EMBL" id="ACKU01000030">
    <property type="protein sequence ID" value="EER74242.1"/>
    <property type="molecule type" value="Genomic_DNA"/>
</dbReference>
<dbReference type="CDD" id="cd14791">
    <property type="entry name" value="GH36"/>
    <property type="match status" value="1"/>
</dbReference>
<dbReference type="Pfam" id="PF16875">
    <property type="entry name" value="Glyco_hydro_36N"/>
    <property type="match status" value="1"/>
</dbReference>
<dbReference type="PANTHER" id="PTHR43053">
    <property type="entry name" value="GLYCOSIDASE FAMILY 31"/>
    <property type="match status" value="1"/>
</dbReference>
<evidence type="ECO:0000256" key="3">
    <source>
        <dbReference type="ARBA" id="ARBA00012755"/>
    </source>
</evidence>
<evidence type="ECO:0000259" key="8">
    <source>
        <dbReference type="Pfam" id="PF16874"/>
    </source>
</evidence>
<evidence type="ECO:0000256" key="6">
    <source>
        <dbReference type="PIRNR" id="PIRNR005536"/>
    </source>
</evidence>
<feature type="active site" description="Proton donor" evidence="7">
    <location>
        <position position="561"/>
    </location>
</feature>
<dbReference type="InterPro" id="IPR000111">
    <property type="entry name" value="Glyco_hydro_27/36_CS"/>
</dbReference>
<dbReference type="Pfam" id="PF02065">
    <property type="entry name" value="Melibiase"/>
    <property type="match status" value="1"/>
</dbReference>
<dbReference type="PROSITE" id="PS00512">
    <property type="entry name" value="ALPHA_GALACTOSIDASE"/>
    <property type="match status" value="1"/>
</dbReference>
<dbReference type="FunFam" id="3.20.20.70:FF:000118">
    <property type="entry name" value="Alpha-galactosidase"/>
    <property type="match status" value="1"/>
</dbReference>
<dbReference type="Gene3D" id="3.20.20.70">
    <property type="entry name" value="Aldolase class I"/>
    <property type="match status" value="1"/>
</dbReference>